<keyword evidence="2" id="KW-1185">Reference proteome</keyword>
<evidence type="ECO:0000313" key="1">
    <source>
        <dbReference type="EMBL" id="KDQ06977.1"/>
    </source>
</evidence>
<dbReference type="Proteomes" id="UP000027195">
    <property type="component" value="Unassembled WGS sequence"/>
</dbReference>
<dbReference type="InParanoid" id="A0A067M524"/>
<name>A0A067M524_BOTB1</name>
<dbReference type="AlphaFoldDB" id="A0A067M524"/>
<dbReference type="HOGENOM" id="CLU_1106950_0_0_1"/>
<evidence type="ECO:0000313" key="2">
    <source>
        <dbReference type="Proteomes" id="UP000027195"/>
    </source>
</evidence>
<reference evidence="2" key="1">
    <citation type="journal article" date="2014" name="Proc. Natl. Acad. Sci. U.S.A.">
        <title>Extensive sampling of basidiomycete genomes demonstrates inadequacy of the white-rot/brown-rot paradigm for wood decay fungi.</title>
        <authorList>
            <person name="Riley R."/>
            <person name="Salamov A.A."/>
            <person name="Brown D.W."/>
            <person name="Nagy L.G."/>
            <person name="Floudas D."/>
            <person name="Held B.W."/>
            <person name="Levasseur A."/>
            <person name="Lombard V."/>
            <person name="Morin E."/>
            <person name="Otillar R."/>
            <person name="Lindquist E.A."/>
            <person name="Sun H."/>
            <person name="LaButti K.M."/>
            <person name="Schmutz J."/>
            <person name="Jabbour D."/>
            <person name="Luo H."/>
            <person name="Baker S.E."/>
            <person name="Pisabarro A.G."/>
            <person name="Walton J.D."/>
            <person name="Blanchette R.A."/>
            <person name="Henrissat B."/>
            <person name="Martin F."/>
            <person name="Cullen D."/>
            <person name="Hibbett D.S."/>
            <person name="Grigoriev I.V."/>
        </authorList>
    </citation>
    <scope>NUCLEOTIDE SEQUENCE [LARGE SCALE GENOMIC DNA]</scope>
    <source>
        <strain evidence="2">FD-172 SS1</strain>
    </source>
</reference>
<dbReference type="STRING" id="930990.A0A067M524"/>
<dbReference type="EMBL" id="KL198118">
    <property type="protein sequence ID" value="KDQ06977.1"/>
    <property type="molecule type" value="Genomic_DNA"/>
</dbReference>
<proteinExistence type="predicted"/>
<accession>A0A067M524</accession>
<sequence length="251" mass="27662">MCSCLCQHAPRLPYIGQSIVYYIISADVGAGWGERSVPGCRAPRRRRSQSTPTSGGGIFALGAVPFRRLTVCIRAVSTLKLHQSAYTRKGTFPITNLEHHCREHGGNCNKYCHTALHLAFLRNDVPQNPQQNAEEDLGIQEIPQFDCTLLSHMAGSVGNSHGVLELKDEELRVMTRACDYAVHTMVTHTSEMLNSVEACNERSPIYRLPSEIITDIFHFARQCRGLDSSDGLLRSAPINVSLVSIGGEISL</sequence>
<protein>
    <submittedName>
        <fullName evidence="1">Uncharacterized protein</fullName>
    </submittedName>
</protein>
<gene>
    <name evidence="1" type="ORF">BOTBODRAFT_231828</name>
</gene>
<organism evidence="1 2">
    <name type="scientific">Botryobasidium botryosum (strain FD-172 SS1)</name>
    <dbReference type="NCBI Taxonomy" id="930990"/>
    <lineage>
        <taxon>Eukaryota</taxon>
        <taxon>Fungi</taxon>
        <taxon>Dikarya</taxon>
        <taxon>Basidiomycota</taxon>
        <taxon>Agaricomycotina</taxon>
        <taxon>Agaricomycetes</taxon>
        <taxon>Cantharellales</taxon>
        <taxon>Botryobasidiaceae</taxon>
        <taxon>Botryobasidium</taxon>
    </lineage>
</organism>